<dbReference type="InterPro" id="IPR036291">
    <property type="entry name" value="NAD(P)-bd_dom_sf"/>
</dbReference>
<dbReference type="PANTHER" id="PTHR43377:SF1">
    <property type="entry name" value="BILIVERDIN REDUCTASE A"/>
    <property type="match status" value="1"/>
</dbReference>
<dbReference type="PANTHER" id="PTHR43377">
    <property type="entry name" value="BILIVERDIN REDUCTASE A"/>
    <property type="match status" value="1"/>
</dbReference>
<keyword evidence="3" id="KW-1185">Reference proteome</keyword>
<dbReference type="Pfam" id="PF01408">
    <property type="entry name" value="GFO_IDH_MocA"/>
    <property type="match status" value="1"/>
</dbReference>
<dbReference type="SUPFAM" id="SSF51735">
    <property type="entry name" value="NAD(P)-binding Rossmann-fold domains"/>
    <property type="match status" value="1"/>
</dbReference>
<accession>A0ABP6GEZ7</accession>
<name>A0ABP6GEZ7_9ACTN</name>
<dbReference type="Gene3D" id="3.40.50.720">
    <property type="entry name" value="NAD(P)-binding Rossmann-like Domain"/>
    <property type="match status" value="1"/>
</dbReference>
<dbReference type="InterPro" id="IPR000683">
    <property type="entry name" value="Gfo/Idh/MocA-like_OxRdtase_N"/>
</dbReference>
<reference evidence="3" key="1">
    <citation type="journal article" date="2019" name="Int. J. Syst. Evol. Microbiol.">
        <title>The Global Catalogue of Microorganisms (GCM) 10K type strain sequencing project: providing services to taxonomists for standard genome sequencing and annotation.</title>
        <authorList>
            <consortium name="The Broad Institute Genomics Platform"/>
            <consortium name="The Broad Institute Genome Sequencing Center for Infectious Disease"/>
            <person name="Wu L."/>
            <person name="Ma J."/>
        </authorList>
    </citation>
    <scope>NUCLEOTIDE SEQUENCE [LARGE SCALE GENOMIC DNA]</scope>
    <source>
        <strain evidence="3">JCM 4542</strain>
    </source>
</reference>
<protein>
    <recommendedName>
        <fullName evidence="1">Gfo/Idh/MocA-like oxidoreductase N-terminal domain-containing protein</fullName>
    </recommendedName>
</protein>
<dbReference type="InterPro" id="IPR051450">
    <property type="entry name" value="Gfo/Idh/MocA_Oxidoreductases"/>
</dbReference>
<gene>
    <name evidence="2" type="ORF">GCM10010315_44320</name>
</gene>
<comment type="caution">
    <text evidence="2">The sequence shown here is derived from an EMBL/GenBank/DDBJ whole genome shotgun (WGS) entry which is preliminary data.</text>
</comment>
<feature type="domain" description="Gfo/Idh/MocA-like oxidoreductase N-terminal" evidence="1">
    <location>
        <begin position="1"/>
        <end position="106"/>
    </location>
</feature>
<dbReference type="Gene3D" id="3.30.360.10">
    <property type="entry name" value="Dihydrodipicolinate Reductase, domain 2"/>
    <property type="match status" value="1"/>
</dbReference>
<proteinExistence type="predicted"/>
<sequence length="351" mass="39150">MKILIVGLGYAGTRFRMAFRNTGLPVEFAHVGRRRRDPRIPYYASVREGLDDFRPDVVVVTVPDEAHADVLTQLAGYEGFVVAEKPLITSRDDLTAVDAALARTHGFCMDLVERYSEATVWLRDHVREHDLQLVRAHFTWGKDRINDHRPTSGVPSEIIHPLDLVGWIAGHGHELELDTVLGTRSDFSVSGPEVLDSVALSARLGPGTVTGYSSFVNITRKREVDFVFRSPAGELEYAGLVFDTPEWDADRLRVWRRTSEGDVVIHELDTSSRPVPEEAATVVKLGRMAADVARFVARGEKPAQPFPGLQDALALQRLLNTMEQQARTTAPVTYFPAGRTVLQETDWERLG</sequence>
<dbReference type="EMBL" id="BAAASL010000017">
    <property type="protein sequence ID" value="GAA2721459.1"/>
    <property type="molecule type" value="Genomic_DNA"/>
</dbReference>
<dbReference type="RefSeq" id="WP_344437200.1">
    <property type="nucleotide sequence ID" value="NZ_BAAASL010000017.1"/>
</dbReference>
<dbReference type="Proteomes" id="UP001500886">
    <property type="component" value="Unassembled WGS sequence"/>
</dbReference>
<evidence type="ECO:0000259" key="1">
    <source>
        <dbReference type="Pfam" id="PF01408"/>
    </source>
</evidence>
<evidence type="ECO:0000313" key="3">
    <source>
        <dbReference type="Proteomes" id="UP001500886"/>
    </source>
</evidence>
<evidence type="ECO:0000313" key="2">
    <source>
        <dbReference type="EMBL" id="GAA2721459.1"/>
    </source>
</evidence>
<organism evidence="2 3">
    <name type="scientific">Streptomyces luteosporeus</name>
    <dbReference type="NCBI Taxonomy" id="173856"/>
    <lineage>
        <taxon>Bacteria</taxon>
        <taxon>Bacillati</taxon>
        <taxon>Actinomycetota</taxon>
        <taxon>Actinomycetes</taxon>
        <taxon>Kitasatosporales</taxon>
        <taxon>Streptomycetaceae</taxon>
        <taxon>Streptomyces</taxon>
    </lineage>
</organism>